<feature type="transmembrane region" description="Helical" evidence="2">
    <location>
        <begin position="140"/>
        <end position="162"/>
    </location>
</feature>
<keyword evidence="2" id="KW-1133">Transmembrane helix</keyword>
<feature type="transmembrane region" description="Helical" evidence="2">
    <location>
        <begin position="106"/>
        <end position="128"/>
    </location>
</feature>
<sequence>MDKSSASDLWLERSRLSGMILAAFIFGIYFVLTIEACISLYRNNRSKSGRALGNTTSYILLSYVITTFILFAMTTAANARYTEDIWINLRAHKSPEELIMNEFDYWYNRMAVVTSFVQIWMMDFLLLYRCFIIWNFNPWVVVLMSAAYGTIIGLSTAVMVYVNKEVVFFNIRVQLAFLIVSCAFNIIYTFLVTLRLISIRKCISQVMGQEYAAMYTNMTAMLIESAALYFVFDVVYVFAFGFHSDVQNLILLGYSGIQVCKFLSAKCESLLTGRLGHWQGIALLLIIVRVAKGRDYDSRRTRAAQPSGSTSSRVEFTTCPPMSLVTGPIMSTGDVDVESSTPRKESD</sequence>
<accession>A0AAW0C646</accession>
<organism evidence="3 4">
    <name type="scientific">Paramarasmius palmivorus</name>
    <dbReference type="NCBI Taxonomy" id="297713"/>
    <lineage>
        <taxon>Eukaryota</taxon>
        <taxon>Fungi</taxon>
        <taxon>Dikarya</taxon>
        <taxon>Basidiomycota</taxon>
        <taxon>Agaricomycotina</taxon>
        <taxon>Agaricomycetes</taxon>
        <taxon>Agaricomycetidae</taxon>
        <taxon>Agaricales</taxon>
        <taxon>Marasmiineae</taxon>
        <taxon>Marasmiaceae</taxon>
        <taxon>Paramarasmius</taxon>
    </lineage>
</organism>
<dbReference type="EMBL" id="JAYKXP010000056">
    <property type="protein sequence ID" value="KAK7034605.1"/>
    <property type="molecule type" value="Genomic_DNA"/>
</dbReference>
<evidence type="ECO:0000256" key="1">
    <source>
        <dbReference type="SAM" id="MobiDB-lite"/>
    </source>
</evidence>
<proteinExistence type="predicted"/>
<evidence type="ECO:0000313" key="3">
    <source>
        <dbReference type="EMBL" id="KAK7034605.1"/>
    </source>
</evidence>
<dbReference type="Proteomes" id="UP001383192">
    <property type="component" value="Unassembled WGS sequence"/>
</dbReference>
<feature type="region of interest" description="Disordered" evidence="1">
    <location>
        <begin position="326"/>
        <end position="347"/>
    </location>
</feature>
<feature type="transmembrane region" description="Helical" evidence="2">
    <location>
        <begin position="20"/>
        <end position="38"/>
    </location>
</feature>
<feature type="transmembrane region" description="Helical" evidence="2">
    <location>
        <begin position="275"/>
        <end position="292"/>
    </location>
</feature>
<comment type="caution">
    <text evidence="3">The sequence shown here is derived from an EMBL/GenBank/DDBJ whole genome shotgun (WGS) entry which is preliminary data.</text>
</comment>
<gene>
    <name evidence="3" type="ORF">VNI00_012236</name>
</gene>
<keyword evidence="2" id="KW-0812">Transmembrane</keyword>
<protein>
    <submittedName>
        <fullName evidence="3">Uncharacterized protein</fullName>
    </submittedName>
</protein>
<reference evidence="3 4" key="1">
    <citation type="submission" date="2024-01" db="EMBL/GenBank/DDBJ databases">
        <title>A draft genome for a cacao thread blight-causing isolate of Paramarasmius palmivorus.</title>
        <authorList>
            <person name="Baruah I.K."/>
            <person name="Bukari Y."/>
            <person name="Amoako-Attah I."/>
            <person name="Meinhardt L.W."/>
            <person name="Bailey B.A."/>
            <person name="Cohen S.P."/>
        </authorList>
    </citation>
    <scope>NUCLEOTIDE SEQUENCE [LARGE SCALE GENOMIC DNA]</scope>
    <source>
        <strain evidence="3 4">GH-12</strain>
    </source>
</reference>
<evidence type="ECO:0000313" key="4">
    <source>
        <dbReference type="Proteomes" id="UP001383192"/>
    </source>
</evidence>
<feature type="transmembrane region" description="Helical" evidence="2">
    <location>
        <begin position="58"/>
        <end position="79"/>
    </location>
</feature>
<keyword evidence="2" id="KW-0472">Membrane</keyword>
<keyword evidence="4" id="KW-1185">Reference proteome</keyword>
<feature type="transmembrane region" description="Helical" evidence="2">
    <location>
        <begin position="218"/>
        <end position="242"/>
    </location>
</feature>
<feature type="transmembrane region" description="Helical" evidence="2">
    <location>
        <begin position="174"/>
        <end position="197"/>
    </location>
</feature>
<name>A0AAW0C646_9AGAR</name>
<evidence type="ECO:0000256" key="2">
    <source>
        <dbReference type="SAM" id="Phobius"/>
    </source>
</evidence>
<dbReference type="AlphaFoldDB" id="A0AAW0C646"/>